<dbReference type="Pfam" id="PF00646">
    <property type="entry name" value="F-box"/>
    <property type="match status" value="1"/>
</dbReference>
<reference evidence="2 3" key="1">
    <citation type="submission" date="2016-09" db="EMBL/GenBank/DDBJ databases">
        <title>The draft genome of Dichanthelium oligosanthes: A C3 panicoid grass species.</title>
        <authorList>
            <person name="Studer A.J."/>
            <person name="Schnable J.C."/>
            <person name="Brutnell T.P."/>
        </authorList>
    </citation>
    <scope>NUCLEOTIDE SEQUENCE [LARGE SCALE GENOMIC DNA]</scope>
    <source>
        <strain evidence="3">cv. Kellogg 1175</strain>
        <tissue evidence="2">Leaf</tissue>
    </source>
</reference>
<keyword evidence="3" id="KW-1185">Reference proteome</keyword>
<dbReference type="SUPFAM" id="SSF63825">
    <property type="entry name" value="YWTD domain"/>
    <property type="match status" value="1"/>
</dbReference>
<dbReference type="InterPro" id="IPR056592">
    <property type="entry name" value="Beta-prop_At3g26010-like"/>
</dbReference>
<proteinExistence type="predicted"/>
<dbReference type="CDD" id="cd22157">
    <property type="entry name" value="F-box_AtFBW1-like"/>
    <property type="match status" value="1"/>
</dbReference>
<dbReference type="SUPFAM" id="SSF81383">
    <property type="entry name" value="F-box domain"/>
    <property type="match status" value="1"/>
</dbReference>
<dbReference type="PANTHER" id="PTHR35546:SF106">
    <property type="entry name" value="DUF1618 DOMAIN-CONTAINING PROTEIN"/>
    <property type="match status" value="1"/>
</dbReference>
<evidence type="ECO:0000259" key="1">
    <source>
        <dbReference type="PROSITE" id="PS50181"/>
    </source>
</evidence>
<evidence type="ECO:0000313" key="3">
    <source>
        <dbReference type="Proteomes" id="UP000095767"/>
    </source>
</evidence>
<dbReference type="InterPro" id="IPR055290">
    <property type="entry name" value="At3g26010-like"/>
</dbReference>
<sequence>MDSSESESIEVAVARLPDDALMEILSRLNAKSLCRSKCVSKPWRDLIADGLRCKNLPQTLQGFLYFNGGNGDGNSEGNDNGNLVSSRTKRLPRPNYGHFINLLGESVPLLDSSFTFMKEQLEAEAIKLLDSCNGLLLFGQRGGSDTFDSWGYIVCNPVTEQWVAVPSSGLTPPPPEEGEEDSENDVHTFLLFDPSVSPYFRLVQFWQDGYRENVEGVRTYSSESGLWSDRSNEWHEGAGRWSYRWSYYGAIGSSSLNGSVFVNGMLHFLFYRFASEEFEIVAVDVQGKTCNVICWPNKHLHDNAAFIGKSQGHLHCISGLGKPGISIWVLQDYDAEEWVLKHSVSFLQLFGRKSFVSFIRYYVVALHPDRNLVFLIDQRDRKLISYDLDSREVCVLHTLRQGYSRMTLYVPCFDSSVLAYKH</sequence>
<dbReference type="AlphaFoldDB" id="A0A1E5VSU8"/>
<accession>A0A1E5VSU8</accession>
<dbReference type="STRING" id="888268.A0A1E5VSU8"/>
<feature type="domain" description="F-box" evidence="1">
    <location>
        <begin position="10"/>
        <end position="56"/>
    </location>
</feature>
<dbReference type="PROSITE" id="PS50181">
    <property type="entry name" value="FBOX"/>
    <property type="match status" value="1"/>
</dbReference>
<evidence type="ECO:0000313" key="2">
    <source>
        <dbReference type="EMBL" id="OEL28195.1"/>
    </source>
</evidence>
<dbReference type="Proteomes" id="UP000095767">
    <property type="component" value="Unassembled WGS sequence"/>
</dbReference>
<dbReference type="EMBL" id="LWDX02030587">
    <property type="protein sequence ID" value="OEL28195.1"/>
    <property type="molecule type" value="Genomic_DNA"/>
</dbReference>
<dbReference type="SMART" id="SM00256">
    <property type="entry name" value="FBOX"/>
    <property type="match status" value="1"/>
</dbReference>
<comment type="caution">
    <text evidence="2">The sequence shown here is derived from an EMBL/GenBank/DDBJ whole genome shotgun (WGS) entry which is preliminary data.</text>
</comment>
<dbReference type="OrthoDB" id="626202at2759"/>
<protein>
    <recommendedName>
        <fullName evidence="1">F-box domain-containing protein</fullName>
    </recommendedName>
</protein>
<dbReference type="InterPro" id="IPR036047">
    <property type="entry name" value="F-box-like_dom_sf"/>
</dbReference>
<name>A0A1E5VSU8_9POAL</name>
<dbReference type="Pfam" id="PF24750">
    <property type="entry name" value="b-prop_At3g26010-like"/>
    <property type="match status" value="1"/>
</dbReference>
<organism evidence="2 3">
    <name type="scientific">Dichanthelium oligosanthes</name>
    <dbReference type="NCBI Taxonomy" id="888268"/>
    <lineage>
        <taxon>Eukaryota</taxon>
        <taxon>Viridiplantae</taxon>
        <taxon>Streptophyta</taxon>
        <taxon>Embryophyta</taxon>
        <taxon>Tracheophyta</taxon>
        <taxon>Spermatophyta</taxon>
        <taxon>Magnoliopsida</taxon>
        <taxon>Liliopsida</taxon>
        <taxon>Poales</taxon>
        <taxon>Poaceae</taxon>
        <taxon>PACMAD clade</taxon>
        <taxon>Panicoideae</taxon>
        <taxon>Panicodae</taxon>
        <taxon>Paniceae</taxon>
        <taxon>Dichantheliinae</taxon>
        <taxon>Dichanthelium</taxon>
    </lineage>
</organism>
<dbReference type="InterPro" id="IPR001810">
    <property type="entry name" value="F-box_dom"/>
</dbReference>
<gene>
    <name evidence="2" type="ORF">BAE44_0010786</name>
</gene>
<dbReference type="PANTHER" id="PTHR35546">
    <property type="entry name" value="F-BOX PROTEIN INTERACTION DOMAIN PROTEIN-RELATED"/>
    <property type="match status" value="1"/>
</dbReference>
<dbReference type="Gene3D" id="1.20.1280.50">
    <property type="match status" value="1"/>
</dbReference>